<evidence type="ECO:0000313" key="1">
    <source>
        <dbReference type="EMBL" id="CAI8730385.1"/>
    </source>
</evidence>
<proteinExistence type="predicted"/>
<dbReference type="Proteomes" id="UP001162030">
    <property type="component" value="Chromosome"/>
</dbReference>
<accession>A0ABM9HWC4</accession>
<organism evidence="1 2">
    <name type="scientific">Methylocaldum szegediense</name>
    <dbReference type="NCBI Taxonomy" id="73780"/>
    <lineage>
        <taxon>Bacteria</taxon>
        <taxon>Pseudomonadati</taxon>
        <taxon>Pseudomonadota</taxon>
        <taxon>Gammaproteobacteria</taxon>
        <taxon>Methylococcales</taxon>
        <taxon>Methylococcaceae</taxon>
        <taxon>Methylocaldum</taxon>
    </lineage>
</organism>
<gene>
    <name evidence="1" type="ORF">MSZNOR_0269</name>
</gene>
<evidence type="ECO:0000313" key="2">
    <source>
        <dbReference type="Proteomes" id="UP001162030"/>
    </source>
</evidence>
<sequence length="66" mass="7586">MDRNRKQTWFQRGHKIIGGICFGIAVNRLAKAPPIRQGLVFGNRKKVDYAFLHESAITEQRSISCR</sequence>
<dbReference type="EMBL" id="OX458333">
    <property type="protein sequence ID" value="CAI8730385.1"/>
    <property type="molecule type" value="Genomic_DNA"/>
</dbReference>
<keyword evidence="2" id="KW-1185">Reference proteome</keyword>
<protein>
    <submittedName>
        <fullName evidence="1">Uncharacterized protein</fullName>
    </submittedName>
</protein>
<reference evidence="1 2" key="1">
    <citation type="submission" date="2023-03" db="EMBL/GenBank/DDBJ databases">
        <authorList>
            <person name="Pearce D."/>
        </authorList>
    </citation>
    <scope>NUCLEOTIDE SEQUENCE [LARGE SCALE GENOMIC DNA]</scope>
    <source>
        <strain evidence="1">Msz</strain>
    </source>
</reference>
<name>A0ABM9HWC4_9GAMM</name>